<proteinExistence type="predicted"/>
<feature type="compositionally biased region" description="Basic and acidic residues" evidence="1">
    <location>
        <begin position="26"/>
        <end position="41"/>
    </location>
</feature>
<accession>A0A5M9ZCR1</accession>
<reference evidence="2 3" key="1">
    <citation type="journal article" date="2019" name="Syst. Appl. Microbiol.">
        <title>Characterization of Bifidobacterium species in feaces of the Egyptian fruit bat: Description of B. vespertilionis sp. nov. and B. rousetti sp. nov.</title>
        <authorList>
            <person name="Modesto M."/>
            <person name="Satti M."/>
            <person name="Watanabe K."/>
            <person name="Puglisi E."/>
            <person name="Morelli L."/>
            <person name="Huang C.-H."/>
            <person name="Liou J.-S."/>
            <person name="Miyashita M."/>
            <person name="Tamura T."/>
            <person name="Saito S."/>
            <person name="Mori K."/>
            <person name="Huang L."/>
            <person name="Sciavilla P."/>
            <person name="Sandri C."/>
            <person name="Spiezio C."/>
            <person name="Vitali F."/>
            <person name="Cavalieri D."/>
            <person name="Perpetuini G."/>
            <person name="Tofalo R."/>
            <person name="Bonetti A."/>
            <person name="Arita M."/>
            <person name="Mattarelli P."/>
        </authorList>
    </citation>
    <scope>NUCLEOTIDE SEQUENCE [LARGE SCALE GENOMIC DNA]</scope>
    <source>
        <strain evidence="2 3">RST27</strain>
    </source>
</reference>
<dbReference type="AlphaFoldDB" id="A0A5M9ZCR1"/>
<sequence>MPDNAFLRDSPILLLSAAFLPPIEQEEQKSSRNGRADHQTDTRPTTEPVSLEKMLRHGGNPHSCMAFPLTGRERLVIAQDGLRGMDHSRGRSGIWATGRVGMRTMFLTRP</sequence>
<organism evidence="2 3">
    <name type="scientific">Bifidobacterium callitrichos</name>
    <dbReference type="NCBI Taxonomy" id="762209"/>
    <lineage>
        <taxon>Bacteria</taxon>
        <taxon>Bacillati</taxon>
        <taxon>Actinomycetota</taxon>
        <taxon>Actinomycetes</taxon>
        <taxon>Bifidobacteriales</taxon>
        <taxon>Bifidobacteriaceae</taxon>
        <taxon>Bifidobacterium</taxon>
    </lineage>
</organism>
<evidence type="ECO:0000256" key="1">
    <source>
        <dbReference type="SAM" id="MobiDB-lite"/>
    </source>
</evidence>
<name>A0A5M9ZCR1_9BIFI</name>
<dbReference type="Proteomes" id="UP000326060">
    <property type="component" value="Unassembled WGS sequence"/>
</dbReference>
<evidence type="ECO:0000313" key="2">
    <source>
        <dbReference type="EMBL" id="KAA8816518.1"/>
    </source>
</evidence>
<protein>
    <submittedName>
        <fullName evidence="2">Uncharacterized protein</fullName>
    </submittedName>
</protein>
<feature type="region of interest" description="Disordered" evidence="1">
    <location>
        <begin position="24"/>
        <end position="49"/>
    </location>
</feature>
<dbReference type="EMBL" id="RZJP01000002">
    <property type="protein sequence ID" value="KAA8816518.1"/>
    <property type="molecule type" value="Genomic_DNA"/>
</dbReference>
<gene>
    <name evidence="2" type="ORF">EMB92_06350</name>
</gene>
<comment type="caution">
    <text evidence="2">The sequence shown here is derived from an EMBL/GenBank/DDBJ whole genome shotgun (WGS) entry which is preliminary data.</text>
</comment>
<evidence type="ECO:0000313" key="3">
    <source>
        <dbReference type="Proteomes" id="UP000326060"/>
    </source>
</evidence>